<dbReference type="GO" id="GO:0009253">
    <property type="term" value="P:peptidoglycan catabolic process"/>
    <property type="evidence" value="ECO:0007669"/>
    <property type="project" value="InterPro"/>
</dbReference>
<dbReference type="GO" id="GO:0003796">
    <property type="term" value="F:lysozyme activity"/>
    <property type="evidence" value="ECO:0007669"/>
    <property type="project" value="UniProtKB-EC"/>
</dbReference>
<reference evidence="5" key="1">
    <citation type="journal article" date="2021" name="Proc. Natl. Acad. Sci. U.S.A.">
        <title>A Catalog of Tens of Thousands of Viruses from Human Metagenomes Reveals Hidden Associations with Chronic Diseases.</title>
        <authorList>
            <person name="Tisza M.J."/>
            <person name="Buck C.B."/>
        </authorList>
    </citation>
    <scope>NUCLEOTIDE SEQUENCE</scope>
    <source>
        <strain evidence="5">Ct2yr23</strain>
    </source>
</reference>
<evidence type="ECO:0000256" key="4">
    <source>
        <dbReference type="SAM" id="MobiDB-lite"/>
    </source>
</evidence>
<dbReference type="InterPro" id="IPR002053">
    <property type="entry name" value="Glyco_hydro_25"/>
</dbReference>
<comment type="catalytic activity">
    <reaction evidence="1">
        <text>Hydrolysis of (1-&gt;4)-beta-linkages between N-acetylmuramic acid and N-acetyl-D-glucosamine residues in a peptidoglycan and between N-acetyl-D-glucosamine residues in chitodextrins.</text>
        <dbReference type="EC" id="3.2.1.17"/>
    </reaction>
</comment>
<sequence length="326" mass="35070">MEGVDVSKYQGTIDWHEVKASGMGFAMVRQGWINSDGSITEDPFYRQNMAEAHAAGLHTGVYLYSYCTSESAMKVAASACVAMLEGFVCDMPIALDFEHATLYKRFSRAANASLCAAFLSRIEELGRYCILYTYKSFAAAYLDMSALSRYDFWLAHYTARTDYTGPYGMWQYTSSGTVPGISGRVDCNHAYKDYPALIAGEKKEDTPMSDMLKVGPVSGGDRKTMAALADSLGLPHEDAGDYLIIGPASAGDRKAIAAKAAALAVGCVEYTAPEPEPEPKPEPTPAPTPAPDSGKDDTAACTEQLGRIEAKLDKLLGLVNPSLLEG</sequence>
<name>A0A8S5VJ05_9CAUD</name>
<dbReference type="PANTHER" id="PTHR34135">
    <property type="entry name" value="LYSOZYME"/>
    <property type="match status" value="1"/>
</dbReference>
<dbReference type="Gene3D" id="3.20.20.80">
    <property type="entry name" value="Glycosidases"/>
    <property type="match status" value="1"/>
</dbReference>
<dbReference type="CDD" id="cd06414">
    <property type="entry name" value="GH25_LytC-like"/>
    <property type="match status" value="1"/>
</dbReference>
<dbReference type="GO" id="GO:0016998">
    <property type="term" value="P:cell wall macromolecule catabolic process"/>
    <property type="evidence" value="ECO:0007669"/>
    <property type="project" value="InterPro"/>
</dbReference>
<dbReference type="InterPro" id="IPR017853">
    <property type="entry name" value="GH"/>
</dbReference>
<evidence type="ECO:0000256" key="3">
    <source>
        <dbReference type="ARBA" id="ARBA00012732"/>
    </source>
</evidence>
<organism evidence="5">
    <name type="scientific">Ackermannviridae sp</name>
    <dbReference type="NCBI Taxonomy" id="2831612"/>
    <lineage>
        <taxon>Viruses</taxon>
        <taxon>Duplodnaviria</taxon>
        <taxon>Heunggongvirae</taxon>
        <taxon>Uroviricota</taxon>
        <taxon>Caudoviricetes</taxon>
        <taxon>Pantevenvirales</taxon>
        <taxon>Ackermannviridae</taxon>
    </lineage>
</organism>
<feature type="region of interest" description="Disordered" evidence="4">
    <location>
        <begin position="272"/>
        <end position="299"/>
    </location>
</feature>
<dbReference type="PANTHER" id="PTHR34135:SF2">
    <property type="entry name" value="LYSOZYME"/>
    <property type="match status" value="1"/>
</dbReference>
<dbReference type="SUPFAM" id="SSF51445">
    <property type="entry name" value="(Trans)glycosidases"/>
    <property type="match status" value="1"/>
</dbReference>
<accession>A0A8S5VJ05</accession>
<dbReference type="Pfam" id="PF01183">
    <property type="entry name" value="Glyco_hydro_25"/>
    <property type="match status" value="1"/>
</dbReference>
<comment type="similarity">
    <text evidence="2">Belongs to the glycosyl hydrolase 25 family.</text>
</comment>
<protein>
    <recommendedName>
        <fullName evidence="3">lysozyme</fullName>
        <ecNumber evidence="3">3.2.1.17</ecNumber>
    </recommendedName>
</protein>
<evidence type="ECO:0000256" key="1">
    <source>
        <dbReference type="ARBA" id="ARBA00000632"/>
    </source>
</evidence>
<dbReference type="EMBL" id="BK035228">
    <property type="protein sequence ID" value="DAG87108.1"/>
    <property type="molecule type" value="Genomic_DNA"/>
</dbReference>
<dbReference type="GO" id="GO:0016052">
    <property type="term" value="P:carbohydrate catabolic process"/>
    <property type="evidence" value="ECO:0007669"/>
    <property type="project" value="TreeGrafter"/>
</dbReference>
<dbReference type="PROSITE" id="PS51904">
    <property type="entry name" value="GLYCOSYL_HYDROL_F25_2"/>
    <property type="match status" value="1"/>
</dbReference>
<evidence type="ECO:0000256" key="2">
    <source>
        <dbReference type="ARBA" id="ARBA00010646"/>
    </source>
</evidence>
<proteinExistence type="inferred from homology"/>
<dbReference type="EC" id="3.2.1.17" evidence="3"/>
<evidence type="ECO:0000313" key="5">
    <source>
        <dbReference type="EMBL" id="DAG87108.1"/>
    </source>
</evidence>